<accession>A0A2U1KRC8</accession>
<protein>
    <submittedName>
        <fullName evidence="1">Uncharacterized protein</fullName>
    </submittedName>
</protein>
<reference evidence="1 2" key="1">
    <citation type="journal article" date="2018" name="Mol. Plant">
        <title>The genome of Artemisia annua provides insight into the evolution of Asteraceae family and artemisinin biosynthesis.</title>
        <authorList>
            <person name="Shen Q."/>
            <person name="Zhang L."/>
            <person name="Liao Z."/>
            <person name="Wang S."/>
            <person name="Yan T."/>
            <person name="Shi P."/>
            <person name="Liu M."/>
            <person name="Fu X."/>
            <person name="Pan Q."/>
            <person name="Wang Y."/>
            <person name="Lv Z."/>
            <person name="Lu X."/>
            <person name="Zhang F."/>
            <person name="Jiang W."/>
            <person name="Ma Y."/>
            <person name="Chen M."/>
            <person name="Hao X."/>
            <person name="Li L."/>
            <person name="Tang Y."/>
            <person name="Lv G."/>
            <person name="Zhou Y."/>
            <person name="Sun X."/>
            <person name="Brodelius P.E."/>
            <person name="Rose J.K.C."/>
            <person name="Tang K."/>
        </authorList>
    </citation>
    <scope>NUCLEOTIDE SEQUENCE [LARGE SCALE GENOMIC DNA]</scope>
    <source>
        <strain evidence="2">cv. Huhao1</strain>
        <tissue evidence="1">Leaf</tissue>
    </source>
</reference>
<keyword evidence="2" id="KW-1185">Reference proteome</keyword>
<dbReference type="EMBL" id="PKPP01014753">
    <property type="protein sequence ID" value="PWA39312.1"/>
    <property type="molecule type" value="Genomic_DNA"/>
</dbReference>
<name>A0A2U1KRC8_ARTAN</name>
<evidence type="ECO:0000313" key="2">
    <source>
        <dbReference type="Proteomes" id="UP000245207"/>
    </source>
</evidence>
<dbReference type="AlphaFoldDB" id="A0A2U1KRC8"/>
<evidence type="ECO:0000313" key="1">
    <source>
        <dbReference type="EMBL" id="PWA39312.1"/>
    </source>
</evidence>
<proteinExistence type="predicted"/>
<comment type="caution">
    <text evidence="1">The sequence shown here is derived from an EMBL/GenBank/DDBJ whole genome shotgun (WGS) entry which is preliminary data.</text>
</comment>
<organism evidence="1 2">
    <name type="scientific">Artemisia annua</name>
    <name type="common">Sweet wormwood</name>
    <dbReference type="NCBI Taxonomy" id="35608"/>
    <lineage>
        <taxon>Eukaryota</taxon>
        <taxon>Viridiplantae</taxon>
        <taxon>Streptophyta</taxon>
        <taxon>Embryophyta</taxon>
        <taxon>Tracheophyta</taxon>
        <taxon>Spermatophyta</taxon>
        <taxon>Magnoliopsida</taxon>
        <taxon>eudicotyledons</taxon>
        <taxon>Gunneridae</taxon>
        <taxon>Pentapetalae</taxon>
        <taxon>asterids</taxon>
        <taxon>campanulids</taxon>
        <taxon>Asterales</taxon>
        <taxon>Asteraceae</taxon>
        <taxon>Asteroideae</taxon>
        <taxon>Anthemideae</taxon>
        <taxon>Artemisiinae</taxon>
        <taxon>Artemisia</taxon>
    </lineage>
</organism>
<dbReference type="Proteomes" id="UP000245207">
    <property type="component" value="Unassembled WGS sequence"/>
</dbReference>
<gene>
    <name evidence="1" type="ORF">CTI12_AA573090</name>
</gene>
<sequence length="132" mass="15048">MASPSTPHAMSCTPTFQELRKAADSDDLQDVFHLLFSQDFTEYEGLITVLEQKRDDFLMKIECFKKLIVEGESFCPFHEGGDMSLEFMKETLERDKKMVAGLISVLDLAGEGRNEKKRHLCCCLEKMVAAFE</sequence>